<dbReference type="InterPro" id="IPR027113">
    <property type="entry name" value="Transc_fact_NFYB/HAP3"/>
</dbReference>
<dbReference type="InterPro" id="IPR003958">
    <property type="entry name" value="CBFA_NFYB_domain"/>
</dbReference>
<dbReference type="Proteomes" id="UP000030748">
    <property type="component" value="Unassembled WGS sequence"/>
</dbReference>
<gene>
    <name evidence="5" type="ORF">MIMGU_mgv1a023560mg</name>
</gene>
<evidence type="ECO:0000256" key="2">
    <source>
        <dbReference type="ARBA" id="ARBA00023015"/>
    </source>
</evidence>
<dbReference type="GO" id="GO:0016602">
    <property type="term" value="C:CCAAT-binding factor complex"/>
    <property type="evidence" value="ECO:0000318"/>
    <property type="project" value="GO_Central"/>
</dbReference>
<protein>
    <recommendedName>
        <fullName evidence="4">Transcription factor CBF/NF-Y/archaeal histone domain-containing protein</fullName>
    </recommendedName>
</protein>
<dbReference type="eggNOG" id="KOG0869">
    <property type="taxonomic scope" value="Eukaryota"/>
</dbReference>
<dbReference type="Gene3D" id="1.10.20.10">
    <property type="entry name" value="Histone, subunit A"/>
    <property type="match status" value="1"/>
</dbReference>
<organism evidence="5 6">
    <name type="scientific">Erythranthe guttata</name>
    <name type="common">Yellow monkey flower</name>
    <name type="synonym">Mimulus guttatus</name>
    <dbReference type="NCBI Taxonomy" id="4155"/>
    <lineage>
        <taxon>Eukaryota</taxon>
        <taxon>Viridiplantae</taxon>
        <taxon>Streptophyta</taxon>
        <taxon>Embryophyta</taxon>
        <taxon>Tracheophyta</taxon>
        <taxon>Spermatophyta</taxon>
        <taxon>Magnoliopsida</taxon>
        <taxon>eudicotyledons</taxon>
        <taxon>Gunneridae</taxon>
        <taxon>Pentapetalae</taxon>
        <taxon>asterids</taxon>
        <taxon>lamiids</taxon>
        <taxon>Lamiales</taxon>
        <taxon>Phrymaceae</taxon>
        <taxon>Erythranthe</taxon>
    </lineage>
</organism>
<keyword evidence="3" id="KW-0804">Transcription</keyword>
<keyword evidence="2" id="KW-0805">Transcription regulation</keyword>
<dbReference type="PANTHER" id="PTHR11064:SF115">
    <property type="entry name" value="NUCLEAR TRANSCRIPTION FACTOR Y SUBUNIT B-9"/>
    <property type="match status" value="1"/>
</dbReference>
<dbReference type="GO" id="GO:0006357">
    <property type="term" value="P:regulation of transcription by RNA polymerase II"/>
    <property type="evidence" value="ECO:0000318"/>
    <property type="project" value="GO_Central"/>
</dbReference>
<name>A0A022RNR2_ERYGU</name>
<dbReference type="STRING" id="4155.A0A022RNR2"/>
<evidence type="ECO:0000256" key="3">
    <source>
        <dbReference type="ARBA" id="ARBA00023163"/>
    </source>
</evidence>
<sequence length="107" mass="12240">MPMTYIVRVLRRVLPPHAKISDDAKKTIQECVSKFIFFVTSEANETAHREYKTPIYPEDVTAGMASLEFNDYVEPLTVFLNKYRAEDPKRTASVQVQLPMAMRSAAQ</sequence>
<reference evidence="5 6" key="1">
    <citation type="journal article" date="2013" name="Proc. Natl. Acad. Sci. U.S.A.">
        <title>Fine-scale variation in meiotic recombination in Mimulus inferred from population shotgun sequencing.</title>
        <authorList>
            <person name="Hellsten U."/>
            <person name="Wright K.M."/>
            <person name="Jenkins J."/>
            <person name="Shu S."/>
            <person name="Yuan Y."/>
            <person name="Wessler S.R."/>
            <person name="Schmutz J."/>
            <person name="Willis J.H."/>
            <person name="Rokhsar D.S."/>
        </authorList>
    </citation>
    <scope>NUCLEOTIDE SEQUENCE [LARGE SCALE GENOMIC DNA]</scope>
    <source>
        <strain evidence="6">cv. DUN x IM62</strain>
    </source>
</reference>
<dbReference type="GO" id="GO:0046982">
    <property type="term" value="F:protein heterodimerization activity"/>
    <property type="evidence" value="ECO:0007669"/>
    <property type="project" value="InterPro"/>
</dbReference>
<dbReference type="Pfam" id="PF00808">
    <property type="entry name" value="CBFD_NFYB_HMF"/>
    <property type="match status" value="1"/>
</dbReference>
<feature type="domain" description="Transcription factor CBF/NF-Y/archaeal histone" evidence="4">
    <location>
        <begin position="1"/>
        <end position="61"/>
    </location>
</feature>
<evidence type="ECO:0000256" key="1">
    <source>
        <dbReference type="ARBA" id="ARBA00009053"/>
    </source>
</evidence>
<evidence type="ECO:0000259" key="4">
    <source>
        <dbReference type="Pfam" id="PF00808"/>
    </source>
</evidence>
<dbReference type="PANTHER" id="PTHR11064">
    <property type="entry name" value="CCAAT-BINDING TRANSCRIPTION FACTOR-RELATED"/>
    <property type="match status" value="1"/>
</dbReference>
<keyword evidence="6" id="KW-1185">Reference proteome</keyword>
<comment type="similarity">
    <text evidence="1">Belongs to the NFYB/HAP3 subunit family.</text>
</comment>
<dbReference type="GO" id="GO:0000981">
    <property type="term" value="F:DNA-binding transcription factor activity, RNA polymerase II-specific"/>
    <property type="evidence" value="ECO:0000318"/>
    <property type="project" value="GO_Central"/>
</dbReference>
<evidence type="ECO:0000313" key="6">
    <source>
        <dbReference type="Proteomes" id="UP000030748"/>
    </source>
</evidence>
<evidence type="ECO:0000313" key="5">
    <source>
        <dbReference type="EMBL" id="EYU40565.1"/>
    </source>
</evidence>
<dbReference type="SUPFAM" id="SSF47113">
    <property type="entry name" value="Histone-fold"/>
    <property type="match status" value="1"/>
</dbReference>
<dbReference type="GO" id="GO:0001228">
    <property type="term" value="F:DNA-binding transcription activator activity, RNA polymerase II-specific"/>
    <property type="evidence" value="ECO:0007669"/>
    <property type="project" value="InterPro"/>
</dbReference>
<dbReference type="InterPro" id="IPR009072">
    <property type="entry name" value="Histone-fold"/>
</dbReference>
<proteinExistence type="inferred from homology"/>
<dbReference type="CDD" id="cd22907">
    <property type="entry name" value="HFD_NFYB"/>
    <property type="match status" value="1"/>
</dbReference>
<dbReference type="AlphaFoldDB" id="A0A022RNR2"/>
<dbReference type="EMBL" id="KI630398">
    <property type="protein sequence ID" value="EYU40565.1"/>
    <property type="molecule type" value="Genomic_DNA"/>
</dbReference>
<accession>A0A022RNR2</accession>
<dbReference type="PRINTS" id="PR00615">
    <property type="entry name" value="CCAATSUBUNTA"/>
</dbReference>